<evidence type="ECO:0000256" key="1">
    <source>
        <dbReference type="SAM" id="MobiDB-lite"/>
    </source>
</evidence>
<protein>
    <submittedName>
        <fullName evidence="2">Uncharacterized protein</fullName>
    </submittedName>
</protein>
<comment type="caution">
    <text evidence="2">The sequence shown here is derived from an EMBL/GenBank/DDBJ whole genome shotgun (WGS) entry which is preliminary data.</text>
</comment>
<sequence length="123" mass="13739">MLDADDSVAIVHSNWLTDGNREPWPKSSTFQAYQGMLLDGGCLPERVPAYEFHEISHPASTDDTLPVTPFSERYTVRRRIPVPLSSDDSTIEIPLPRRIRRESPIQSPDSPGDVMALGHSSPR</sequence>
<proteinExistence type="predicted"/>
<dbReference type="AlphaFoldDB" id="A0A504YDV9"/>
<organism evidence="2 3">
    <name type="scientific">Fasciola gigantica</name>
    <name type="common">Giant liver fluke</name>
    <dbReference type="NCBI Taxonomy" id="46835"/>
    <lineage>
        <taxon>Eukaryota</taxon>
        <taxon>Metazoa</taxon>
        <taxon>Spiralia</taxon>
        <taxon>Lophotrochozoa</taxon>
        <taxon>Platyhelminthes</taxon>
        <taxon>Trematoda</taxon>
        <taxon>Digenea</taxon>
        <taxon>Plagiorchiida</taxon>
        <taxon>Echinostomata</taxon>
        <taxon>Echinostomatoidea</taxon>
        <taxon>Fasciolidae</taxon>
        <taxon>Fasciola</taxon>
    </lineage>
</organism>
<gene>
    <name evidence="2" type="ORF">FGIG_11487</name>
</gene>
<reference evidence="2 3" key="1">
    <citation type="submission" date="2019-04" db="EMBL/GenBank/DDBJ databases">
        <title>Annotation for the trematode Fasciola gigantica.</title>
        <authorList>
            <person name="Choi Y.-J."/>
        </authorList>
    </citation>
    <scope>NUCLEOTIDE SEQUENCE [LARGE SCALE GENOMIC DNA]</scope>
    <source>
        <strain evidence="2">Uganda_cow_1</strain>
    </source>
</reference>
<name>A0A504YDV9_FASGI</name>
<keyword evidence="3" id="KW-1185">Reference proteome</keyword>
<dbReference type="Proteomes" id="UP000316759">
    <property type="component" value="Unassembled WGS sequence"/>
</dbReference>
<accession>A0A504YDV9</accession>
<feature type="region of interest" description="Disordered" evidence="1">
    <location>
        <begin position="85"/>
        <end position="123"/>
    </location>
</feature>
<dbReference type="EMBL" id="SUNJ01011735">
    <property type="protein sequence ID" value="TPP58676.1"/>
    <property type="molecule type" value="Genomic_DNA"/>
</dbReference>
<evidence type="ECO:0000313" key="2">
    <source>
        <dbReference type="EMBL" id="TPP58676.1"/>
    </source>
</evidence>
<evidence type="ECO:0000313" key="3">
    <source>
        <dbReference type="Proteomes" id="UP000316759"/>
    </source>
</evidence>